<keyword evidence="2" id="KW-0472">Membrane</keyword>
<dbReference type="CDD" id="cd07341">
    <property type="entry name" value="M56_BlaR1_MecR1_like"/>
    <property type="match status" value="1"/>
</dbReference>
<feature type="transmembrane region" description="Helical" evidence="2">
    <location>
        <begin position="96"/>
        <end position="117"/>
    </location>
</feature>
<evidence type="ECO:0000313" key="5">
    <source>
        <dbReference type="Proteomes" id="UP001144347"/>
    </source>
</evidence>
<sequence length="475" mass="54302">MNWLYYLLEANLYLILFYGFYRLFLHKETFYRLNRYFLIFSSVLAFLLPFFQIGFLRTLVTGQIGAVPAKSVTETALIDASLFETYQSGIFTFDHILITTYALITLSFLFKLFFGLFKIVRMLKLPCVQLEKGVKLFDLKDSKVAFSFFNLLFMDPQLSERNTILKHELVHIRQKHSLDVLLFEMIQIMNWFNPFSYLIKRDIKLIHEYLADEETISQGIERYDYAMFLIKNSTGIKNLTLTNQIFSSSILKRRISMLNQKKSAAWAKLKLLLALPITGGILCLSTMAFTKDYGLVDLYPKDLKSSHQDSSKIKYTTMQDLEKKSVLFTTAVSVNGKTKKQTSFEKRLILINGEQIKDNNDFFAAANFDKKIELNANDAVKKYGNKAKYGAVELVGPKVKVLKQMPPPPPMEPKVKAKQPLTKIAPPPPPSMEPKVNAKQPLMKIAPPPPPMEPASKVKKTITKIAPPPPPKEPV</sequence>
<comment type="caution">
    <text evidence="4">The sequence shown here is derived from an EMBL/GenBank/DDBJ whole genome shotgun (WGS) entry which is preliminary data.</text>
</comment>
<keyword evidence="2" id="KW-1133">Transmembrane helix</keyword>
<feature type="region of interest" description="Disordered" evidence="1">
    <location>
        <begin position="410"/>
        <end position="475"/>
    </location>
</feature>
<dbReference type="Pfam" id="PF05569">
    <property type="entry name" value="Peptidase_M56"/>
    <property type="match status" value="1"/>
</dbReference>
<organism evidence="4 5">
    <name type="scientific">Pedobacter punctiformis</name>
    <dbReference type="NCBI Taxonomy" id="3004097"/>
    <lineage>
        <taxon>Bacteria</taxon>
        <taxon>Pseudomonadati</taxon>
        <taxon>Bacteroidota</taxon>
        <taxon>Sphingobacteriia</taxon>
        <taxon>Sphingobacteriales</taxon>
        <taxon>Sphingobacteriaceae</taxon>
        <taxon>Pedobacter</taxon>
    </lineage>
</organism>
<feature type="transmembrane region" description="Helical" evidence="2">
    <location>
        <begin position="6"/>
        <end position="24"/>
    </location>
</feature>
<proteinExistence type="predicted"/>
<feature type="transmembrane region" description="Helical" evidence="2">
    <location>
        <begin position="271"/>
        <end position="289"/>
    </location>
</feature>
<feature type="domain" description="Peptidase M56" evidence="3">
    <location>
        <begin position="159"/>
        <end position="258"/>
    </location>
</feature>
<reference evidence="4" key="1">
    <citation type="submission" date="2022-12" db="EMBL/GenBank/DDBJ databases">
        <title>Genome sequence of HCMS5-2.</title>
        <authorList>
            <person name="Woo H."/>
        </authorList>
    </citation>
    <scope>NUCLEOTIDE SEQUENCE</scope>
    <source>
        <strain evidence="4">HCMS5-2</strain>
    </source>
</reference>
<protein>
    <submittedName>
        <fullName evidence="4">M56 family metallopeptidase</fullName>
    </submittedName>
</protein>
<evidence type="ECO:0000256" key="2">
    <source>
        <dbReference type="SAM" id="Phobius"/>
    </source>
</evidence>
<dbReference type="EMBL" id="JAPWGM010000004">
    <property type="protein sequence ID" value="MCZ4245002.1"/>
    <property type="molecule type" value="Genomic_DNA"/>
</dbReference>
<evidence type="ECO:0000256" key="1">
    <source>
        <dbReference type="SAM" id="MobiDB-lite"/>
    </source>
</evidence>
<dbReference type="PANTHER" id="PTHR34978:SF3">
    <property type="entry name" value="SLR0241 PROTEIN"/>
    <property type="match status" value="1"/>
</dbReference>
<feature type="transmembrane region" description="Helical" evidence="2">
    <location>
        <begin position="36"/>
        <end position="55"/>
    </location>
</feature>
<dbReference type="InterPro" id="IPR052173">
    <property type="entry name" value="Beta-lactam_resp_regulator"/>
</dbReference>
<dbReference type="Proteomes" id="UP001144347">
    <property type="component" value="Unassembled WGS sequence"/>
</dbReference>
<dbReference type="RefSeq" id="WP_269428055.1">
    <property type="nucleotide sequence ID" value="NZ_JAPWGM010000004.1"/>
</dbReference>
<dbReference type="PANTHER" id="PTHR34978">
    <property type="entry name" value="POSSIBLE SENSOR-TRANSDUCER PROTEIN BLAR"/>
    <property type="match status" value="1"/>
</dbReference>
<name>A0ABT4LAP6_9SPHI</name>
<gene>
    <name evidence="4" type="ORF">O0955_13395</name>
</gene>
<accession>A0ABT4LAP6</accession>
<evidence type="ECO:0000313" key="4">
    <source>
        <dbReference type="EMBL" id="MCZ4245002.1"/>
    </source>
</evidence>
<keyword evidence="5" id="KW-1185">Reference proteome</keyword>
<keyword evidence="2" id="KW-0812">Transmembrane</keyword>
<dbReference type="InterPro" id="IPR008756">
    <property type="entry name" value="Peptidase_M56"/>
</dbReference>
<feature type="compositionally biased region" description="Pro residues" evidence="1">
    <location>
        <begin position="466"/>
        <end position="475"/>
    </location>
</feature>
<evidence type="ECO:0000259" key="3">
    <source>
        <dbReference type="Pfam" id="PF05569"/>
    </source>
</evidence>